<reference evidence="2 3" key="1">
    <citation type="journal article" date="2019" name="Int. J. Syst. Evol. Microbiol.">
        <title>The Global Catalogue of Microorganisms (GCM) 10K type strain sequencing project: providing services to taxonomists for standard genome sequencing and annotation.</title>
        <authorList>
            <consortium name="The Broad Institute Genomics Platform"/>
            <consortium name="The Broad Institute Genome Sequencing Center for Infectious Disease"/>
            <person name="Wu L."/>
            <person name="Ma J."/>
        </authorList>
    </citation>
    <scope>NUCLEOTIDE SEQUENCE [LARGE SCALE GENOMIC DNA]</scope>
    <source>
        <strain evidence="2 3">JCM 16014</strain>
    </source>
</reference>
<protein>
    <recommendedName>
        <fullName evidence="4">Extracellular repeat protein, HAF family</fullName>
    </recommendedName>
</protein>
<gene>
    <name evidence="2" type="ORF">GCM10009839_33300</name>
</gene>
<evidence type="ECO:0008006" key="4">
    <source>
        <dbReference type="Google" id="ProtNLM"/>
    </source>
</evidence>
<keyword evidence="1" id="KW-0732">Signal</keyword>
<evidence type="ECO:0000313" key="2">
    <source>
        <dbReference type="EMBL" id="GAA2030825.1"/>
    </source>
</evidence>
<dbReference type="RefSeq" id="WP_344666508.1">
    <property type="nucleotide sequence ID" value="NZ_BAAAQN010000017.1"/>
</dbReference>
<dbReference type="Proteomes" id="UP001500751">
    <property type="component" value="Unassembled WGS sequence"/>
</dbReference>
<organism evidence="2 3">
    <name type="scientific">Catenulispora yoronensis</name>
    <dbReference type="NCBI Taxonomy" id="450799"/>
    <lineage>
        <taxon>Bacteria</taxon>
        <taxon>Bacillati</taxon>
        <taxon>Actinomycetota</taxon>
        <taxon>Actinomycetes</taxon>
        <taxon>Catenulisporales</taxon>
        <taxon>Catenulisporaceae</taxon>
        <taxon>Catenulispora</taxon>
    </lineage>
</organism>
<evidence type="ECO:0000256" key="1">
    <source>
        <dbReference type="SAM" id="SignalP"/>
    </source>
</evidence>
<dbReference type="EMBL" id="BAAAQN010000017">
    <property type="protein sequence ID" value="GAA2030825.1"/>
    <property type="molecule type" value="Genomic_DNA"/>
</dbReference>
<evidence type="ECO:0000313" key="3">
    <source>
        <dbReference type="Proteomes" id="UP001500751"/>
    </source>
</evidence>
<keyword evidence="3" id="KW-1185">Reference proteome</keyword>
<comment type="caution">
    <text evidence="2">The sequence shown here is derived from an EMBL/GenBank/DDBJ whole genome shotgun (WGS) entry which is preliminary data.</text>
</comment>
<feature type="signal peptide" evidence="1">
    <location>
        <begin position="1"/>
        <end position="30"/>
    </location>
</feature>
<dbReference type="NCBIfam" id="TIGR02913">
    <property type="entry name" value="HAF_rpt"/>
    <property type="match status" value="2"/>
</dbReference>
<dbReference type="InterPro" id="IPR014262">
    <property type="entry name" value="HAF_rpt"/>
</dbReference>
<proteinExistence type="predicted"/>
<sequence>MRILNRRTTRRLAWTAALPLVLFAAGPAAAGVGAGPAPAAAAHYSAVSLGGLGGDMTEAAKVNDNGVVVGFANLSARGASHAIVWNGGTLTDLTPTATNAGAVAINNNNEIIGTADGQAFFWAAGTMTNLGTLGGTGISPQAINNLGQVVGYGQTAGEVTHSFLWQYGQMTDLGSQCYATGINDNGVISGYYSNGLIHACLLDHGSFVDIGALLPDTRSTAAGINKYGQVVINTKPVDNPASGGPAVWQNGTVVHLPIPAGLTAVRATGINDLGQVTGYGVDATGFHPLLWDHGTTTDLSTRGLPTPPYTPGLAINNKGQIAATIVDDQNTNAFLFTPDAT</sequence>
<name>A0ABN2U6P4_9ACTN</name>
<feature type="chain" id="PRO_5047159140" description="Extracellular repeat protein, HAF family" evidence="1">
    <location>
        <begin position="31"/>
        <end position="341"/>
    </location>
</feature>
<accession>A0ABN2U6P4</accession>